<feature type="compositionally biased region" description="Basic residues" evidence="5">
    <location>
        <begin position="666"/>
        <end position="677"/>
    </location>
</feature>
<evidence type="ECO:0000256" key="5">
    <source>
        <dbReference type="SAM" id="MobiDB-lite"/>
    </source>
</evidence>
<evidence type="ECO:0000259" key="7">
    <source>
        <dbReference type="Pfam" id="PF03725"/>
    </source>
</evidence>
<dbReference type="Proteomes" id="UP001530377">
    <property type="component" value="Unassembled WGS sequence"/>
</dbReference>
<feature type="region of interest" description="Disordered" evidence="5">
    <location>
        <begin position="650"/>
        <end position="677"/>
    </location>
</feature>
<comment type="caution">
    <text evidence="8">The sequence shown here is derived from an EMBL/GenBank/DDBJ whole genome shotgun (WGS) entry which is preliminary data.</text>
</comment>
<feature type="region of interest" description="Disordered" evidence="5">
    <location>
        <begin position="487"/>
        <end position="510"/>
    </location>
</feature>
<dbReference type="EMBL" id="JALLPB020000176">
    <property type="protein sequence ID" value="KAL3815897.1"/>
    <property type="molecule type" value="Genomic_DNA"/>
</dbReference>
<dbReference type="AlphaFoldDB" id="A0ABD3RSG9"/>
<feature type="domain" description="Exoribonuclease phosphorolytic" evidence="7">
    <location>
        <begin position="270"/>
        <end position="340"/>
    </location>
</feature>
<dbReference type="InterPro" id="IPR001247">
    <property type="entry name" value="ExoRNase_PH_dom1"/>
</dbReference>
<dbReference type="PANTHER" id="PTHR11097">
    <property type="entry name" value="EXOSOME COMPLEX EXONUCLEASE RIBOSOMAL RNA PROCESSING PROTEIN"/>
    <property type="match status" value="1"/>
</dbReference>
<feature type="domain" description="Exoribonuclease phosphorolytic" evidence="6">
    <location>
        <begin position="60"/>
        <end position="225"/>
    </location>
</feature>
<dbReference type="GO" id="GO:0005737">
    <property type="term" value="C:cytoplasm"/>
    <property type="evidence" value="ECO:0007669"/>
    <property type="project" value="UniProtKB-SubCell"/>
</dbReference>
<dbReference type="GO" id="GO:0005634">
    <property type="term" value="C:nucleus"/>
    <property type="evidence" value="ECO:0007669"/>
    <property type="project" value="UniProtKB-SubCell"/>
</dbReference>
<dbReference type="Pfam" id="PF01138">
    <property type="entry name" value="RNase_PH"/>
    <property type="match status" value="1"/>
</dbReference>
<name>A0ABD3RSG9_9STRA</name>
<feature type="region of interest" description="Disordered" evidence="5">
    <location>
        <begin position="398"/>
        <end position="424"/>
    </location>
</feature>
<feature type="compositionally biased region" description="Basic and acidic residues" evidence="5">
    <location>
        <begin position="408"/>
        <end position="424"/>
    </location>
</feature>
<evidence type="ECO:0000313" key="9">
    <source>
        <dbReference type="Proteomes" id="UP001530377"/>
    </source>
</evidence>
<dbReference type="Pfam" id="PF03725">
    <property type="entry name" value="RNase_PH_C"/>
    <property type="match status" value="1"/>
</dbReference>
<dbReference type="Gene3D" id="3.30.230.70">
    <property type="entry name" value="GHMP Kinase, N-terminal domain"/>
    <property type="match status" value="1"/>
</dbReference>
<evidence type="ECO:0000256" key="3">
    <source>
        <dbReference type="ARBA" id="ARBA00006678"/>
    </source>
</evidence>
<comment type="similarity">
    <text evidence="3">Belongs to the RNase PH family.</text>
</comment>
<dbReference type="InterPro" id="IPR027408">
    <property type="entry name" value="PNPase/RNase_PH_dom_sf"/>
</dbReference>
<accession>A0ABD3RSG9</accession>
<reference evidence="8 9" key="1">
    <citation type="submission" date="2024-10" db="EMBL/GenBank/DDBJ databases">
        <title>Updated reference genomes for cyclostephanoid diatoms.</title>
        <authorList>
            <person name="Roberts W.R."/>
            <person name="Alverson A.J."/>
        </authorList>
    </citation>
    <scope>NUCLEOTIDE SEQUENCE [LARGE SCALE GENOMIC DNA]</scope>
    <source>
        <strain evidence="8 9">AJA228-03</strain>
    </source>
</reference>
<protein>
    <submittedName>
        <fullName evidence="8">Uncharacterized protein</fullName>
    </submittedName>
</protein>
<evidence type="ECO:0000256" key="2">
    <source>
        <dbReference type="ARBA" id="ARBA00004496"/>
    </source>
</evidence>
<feature type="region of interest" description="Disordered" evidence="5">
    <location>
        <begin position="439"/>
        <end position="468"/>
    </location>
</feature>
<keyword evidence="4" id="KW-0963">Cytoplasm</keyword>
<dbReference type="InterPro" id="IPR020568">
    <property type="entry name" value="Ribosomal_Su5_D2-typ_SF"/>
</dbReference>
<evidence type="ECO:0000256" key="1">
    <source>
        <dbReference type="ARBA" id="ARBA00004123"/>
    </source>
</evidence>
<keyword evidence="9" id="KW-1185">Reference proteome</keyword>
<dbReference type="InterPro" id="IPR015847">
    <property type="entry name" value="ExoRNase_PH_dom2"/>
</dbReference>
<dbReference type="SUPFAM" id="SSF55666">
    <property type="entry name" value="Ribonuclease PH domain 2-like"/>
    <property type="match status" value="1"/>
</dbReference>
<dbReference type="InterPro" id="IPR036345">
    <property type="entry name" value="ExoRNase_PH_dom2_sf"/>
</dbReference>
<comment type="subcellular location">
    <subcellularLocation>
        <location evidence="2">Cytoplasm</location>
    </subcellularLocation>
    <subcellularLocation>
        <location evidence="1">Nucleus</location>
    </subcellularLocation>
</comment>
<evidence type="ECO:0000259" key="6">
    <source>
        <dbReference type="Pfam" id="PF01138"/>
    </source>
</evidence>
<dbReference type="InterPro" id="IPR050590">
    <property type="entry name" value="Exosome_comp_Rrp42_subfam"/>
</dbReference>
<gene>
    <name evidence="8" type="ORF">ACHAXA_005745</name>
</gene>
<dbReference type="FunFam" id="3.30.230.70:FF:000060">
    <property type="entry name" value="Ribosomal RNA processing protein 45"/>
    <property type="match status" value="1"/>
</dbReference>
<proteinExistence type="inferred from homology"/>
<evidence type="ECO:0000313" key="8">
    <source>
        <dbReference type="EMBL" id="KAL3815897.1"/>
    </source>
</evidence>
<dbReference type="SUPFAM" id="SSF54211">
    <property type="entry name" value="Ribosomal protein S5 domain 2-like"/>
    <property type="match status" value="1"/>
</dbReference>
<dbReference type="PANTHER" id="PTHR11097:SF14">
    <property type="entry name" value="EXOSOME COMPLEX COMPONENT RRP45"/>
    <property type="match status" value="1"/>
</dbReference>
<organism evidence="8 9">
    <name type="scientific">Cyclostephanos tholiformis</name>
    <dbReference type="NCBI Taxonomy" id="382380"/>
    <lineage>
        <taxon>Eukaryota</taxon>
        <taxon>Sar</taxon>
        <taxon>Stramenopiles</taxon>
        <taxon>Ochrophyta</taxon>
        <taxon>Bacillariophyta</taxon>
        <taxon>Coscinodiscophyceae</taxon>
        <taxon>Thalassiosirophycidae</taxon>
        <taxon>Stephanodiscales</taxon>
        <taxon>Stephanodiscaceae</taxon>
        <taxon>Cyclostephanos</taxon>
    </lineage>
</organism>
<feature type="region of interest" description="Disordered" evidence="5">
    <location>
        <begin position="530"/>
        <end position="614"/>
    </location>
</feature>
<evidence type="ECO:0000256" key="4">
    <source>
        <dbReference type="ARBA" id="ARBA00022490"/>
    </source>
</evidence>
<sequence>MQYITPRDDTSTLSLPERTFLRAAARGILPSSSSSSSSSWSWSSTSIRPPLRIDGRKASESRPIRLSFGRCHNRSECVVQFASGTRSSASVRAELVPPPNPDRPNDGQVRFGIDVGPMGCMGYEVYDRPVSNYGYGDAVDGGGGMGGGGGADAPYVQKLKSNRILRVLERTLLLGGAMDAEALCVRGGSWVWRLHVDVSLLDDGGNSVDACVLAAVAALRHYRLPEVSVVDSAAGDDDDGIDGAAGRYREASIIHSDDREPSPLPLHHTPLTSTFALFADETGATSYVSALLDPSDREELACDGLLTWGYNKYGEMCCLDFPGGCELRPRQLLSCSKLGKGRCVEICEMLEVALKEAEEKAQMERMERLKNHSSAAVAIPTVPALSVNETMTTILSNEMDVDEPSSFPHDDDRTTDDAAARREEEEYRARALDYSSGHFAAAVKEDRKDNNTKGGTNPGKKNASGRGDASSLFSAILRSAQSSTMSVDIPENNTGLGGHTVVSDGSSLPREKEPVVEIIAHRVMEVNLSAIGDGKSRGKDPTSSSSRSMTIDSDEEEVIQLRTEFSPVRRAAEASTDPIPPQVSREAAMVAESDATLNDEVPKPIKSNGDEPMVAESDATLNGEVPKTIKSNGDQWDVMVDCAGSDVKSRAELAEEEEITDLSQALKRKKKSKKSKK</sequence>